<organism evidence="5 6">
    <name type="scientific">Dechloromonas denitrificans</name>
    <dbReference type="NCBI Taxonomy" id="281362"/>
    <lineage>
        <taxon>Bacteria</taxon>
        <taxon>Pseudomonadati</taxon>
        <taxon>Pseudomonadota</taxon>
        <taxon>Betaproteobacteria</taxon>
        <taxon>Rhodocyclales</taxon>
        <taxon>Azonexaceae</taxon>
        <taxon>Dechloromonas</taxon>
    </lineage>
</organism>
<dbReference type="UniPathway" id="UPA00820"/>
<evidence type="ECO:0000313" key="6">
    <source>
        <dbReference type="Proteomes" id="UP000070186"/>
    </source>
</evidence>
<dbReference type="Pfam" id="PF01755">
    <property type="entry name" value="Glyco_transf_25"/>
    <property type="match status" value="1"/>
</dbReference>
<dbReference type="Proteomes" id="UP000070186">
    <property type="component" value="Unassembled WGS sequence"/>
</dbReference>
<keyword evidence="3" id="KW-0448">Lipopolysaccharide biosynthesis</keyword>
<evidence type="ECO:0000313" key="5">
    <source>
        <dbReference type="EMBL" id="KXB31531.1"/>
    </source>
</evidence>
<sequence>MAPVNPKIVIINLLRSKERRERVIKHLETLGLMGEVFSAIDGRQLPEDEIAAVYNAERAKTTEWGELTRGEIGCALSHRAIWQKLIDSHDAGWLIIEDDAVLPTDLPIWLQRLSELARNGDVIPLVKTSPTPYFFRKVKLDSRWLVYPNQSFIAATAYYITPLAARRLLEASTPIWFPIDCWYSTPGFKGVTPVRAVWPEAVGVLDESVEASTIGFREAHDLSRRKAPVQRGYLRQQYGRFRRYIKNRFIVKPVRFD</sequence>
<gene>
    <name evidence="5" type="ORF">AT959_07700</name>
</gene>
<proteinExistence type="predicted"/>
<evidence type="ECO:0000256" key="3">
    <source>
        <dbReference type="ARBA" id="ARBA00022985"/>
    </source>
</evidence>
<dbReference type="RefSeq" id="WP_066882278.1">
    <property type="nucleotide sequence ID" value="NZ_LODL01000013.1"/>
</dbReference>
<dbReference type="EMBL" id="LODL01000013">
    <property type="protein sequence ID" value="KXB31531.1"/>
    <property type="molecule type" value="Genomic_DNA"/>
</dbReference>
<keyword evidence="6" id="KW-1185">Reference proteome</keyword>
<evidence type="ECO:0000256" key="2">
    <source>
        <dbReference type="ARBA" id="ARBA00005222"/>
    </source>
</evidence>
<evidence type="ECO:0000259" key="4">
    <source>
        <dbReference type="Pfam" id="PF01755"/>
    </source>
</evidence>
<dbReference type="STRING" id="281362.AT959_07700"/>
<dbReference type="CDD" id="cd06532">
    <property type="entry name" value="Glyco_transf_25"/>
    <property type="match status" value="1"/>
</dbReference>
<comment type="caution">
    <text evidence="5">The sequence shown here is derived from an EMBL/GenBank/DDBJ whole genome shotgun (WGS) entry which is preliminary data.</text>
</comment>
<comment type="pathway">
    <text evidence="1">Bacterial outer membrane biogenesis; lipooligosaccharide biosynthesis.</text>
</comment>
<reference evidence="5 6" key="1">
    <citation type="submission" date="2015-12" db="EMBL/GenBank/DDBJ databases">
        <title>Nitrous oxide reduction kinetics distinguish bacteria harboring typical versus atypical NosZ.</title>
        <authorList>
            <person name="Yoon S."/>
            <person name="Nissen S."/>
            <person name="Park D."/>
            <person name="Sanford R.A."/>
            <person name="Loeffler F.E."/>
        </authorList>
    </citation>
    <scope>NUCLEOTIDE SEQUENCE [LARGE SCALE GENOMIC DNA]</scope>
    <source>
        <strain evidence="5 6">ATCC BAA-841</strain>
    </source>
</reference>
<dbReference type="AlphaFoldDB" id="A0A133XKQ9"/>
<accession>A0A133XKQ9</accession>
<dbReference type="UniPathway" id="UPA00501"/>
<dbReference type="GO" id="GO:0009103">
    <property type="term" value="P:lipopolysaccharide biosynthetic process"/>
    <property type="evidence" value="ECO:0007669"/>
    <property type="project" value="UniProtKB-KW"/>
</dbReference>
<comment type="pathway">
    <text evidence="2">Glycan metabolism; lacto-N-neotetraose biosynthesis.</text>
</comment>
<dbReference type="InterPro" id="IPR002654">
    <property type="entry name" value="Glyco_trans_25"/>
</dbReference>
<protein>
    <recommendedName>
        <fullName evidence="4">Glycosyl transferase family 25 domain-containing protein</fullName>
    </recommendedName>
</protein>
<name>A0A133XKQ9_9RHOO</name>
<evidence type="ECO:0000256" key="1">
    <source>
        <dbReference type="ARBA" id="ARBA00005068"/>
    </source>
</evidence>
<feature type="domain" description="Glycosyl transferase family 25" evidence="4">
    <location>
        <begin position="6"/>
        <end position="181"/>
    </location>
</feature>